<gene>
    <name evidence="7" type="ORF">CKG00_06130</name>
</gene>
<accession>A0A433ZV99</accession>
<dbReference type="GO" id="GO:0009289">
    <property type="term" value="C:pilus"/>
    <property type="evidence" value="ECO:0007669"/>
    <property type="project" value="UniProtKB-SubCell"/>
</dbReference>
<proteinExistence type="inferred from homology"/>
<keyword evidence="4" id="KW-0281">Fimbrium</keyword>
<evidence type="ECO:0000313" key="7">
    <source>
        <dbReference type="EMBL" id="RUT66027.1"/>
    </source>
</evidence>
<dbReference type="InterPro" id="IPR050263">
    <property type="entry name" value="Bact_Fimbrial_Adh_Pro"/>
</dbReference>
<dbReference type="AlphaFoldDB" id="A0A433ZV99"/>
<dbReference type="EMBL" id="NRQY01000001">
    <property type="protein sequence ID" value="RUT66027.1"/>
    <property type="molecule type" value="Genomic_DNA"/>
</dbReference>
<dbReference type="PANTHER" id="PTHR33420:SF3">
    <property type="entry name" value="FIMBRIAL SUBUNIT ELFA"/>
    <property type="match status" value="1"/>
</dbReference>
<comment type="similarity">
    <text evidence="2">Belongs to the fimbrial protein family.</text>
</comment>
<evidence type="ECO:0000256" key="2">
    <source>
        <dbReference type="ARBA" id="ARBA00006671"/>
    </source>
</evidence>
<evidence type="ECO:0000256" key="1">
    <source>
        <dbReference type="ARBA" id="ARBA00004561"/>
    </source>
</evidence>
<dbReference type="PANTHER" id="PTHR33420">
    <property type="entry name" value="FIMBRIAL SUBUNIT ELFA-RELATED"/>
    <property type="match status" value="1"/>
</dbReference>
<dbReference type="Gene3D" id="2.60.40.1090">
    <property type="entry name" value="Fimbrial-type adhesion domain"/>
    <property type="match status" value="1"/>
</dbReference>
<evidence type="ECO:0000259" key="6">
    <source>
        <dbReference type="Pfam" id="PF00419"/>
    </source>
</evidence>
<sequence length="172" mass="18330">MKIKYAVLPAAFALLFSASSFADDTGTVYFYGSVKAPTCKVNNGNKDSYVNVGNHETSAFPSINSQVKGDEKVVLKLTECTGNKANLALTANNRDGDDRIKLKATPGSAKGLVIMLADETTNTVRLVDGDVTSEPIVNGEAIFEYQPYLVSTANVVEAGTIDASVDYTISYN</sequence>
<feature type="signal peptide" evidence="5">
    <location>
        <begin position="1"/>
        <end position="22"/>
    </location>
</feature>
<keyword evidence="3 5" id="KW-0732">Signal</keyword>
<organism evidence="7 8">
    <name type="scientific">Morganella morganii</name>
    <name type="common">Proteus morganii</name>
    <dbReference type="NCBI Taxonomy" id="582"/>
    <lineage>
        <taxon>Bacteria</taxon>
        <taxon>Pseudomonadati</taxon>
        <taxon>Pseudomonadota</taxon>
        <taxon>Gammaproteobacteria</taxon>
        <taxon>Enterobacterales</taxon>
        <taxon>Morganellaceae</taxon>
        <taxon>Morganella</taxon>
    </lineage>
</organism>
<comment type="subcellular location">
    <subcellularLocation>
        <location evidence="1">Fimbrium</location>
    </subcellularLocation>
</comment>
<dbReference type="OrthoDB" id="6494728at2"/>
<evidence type="ECO:0000256" key="5">
    <source>
        <dbReference type="SAM" id="SignalP"/>
    </source>
</evidence>
<dbReference type="GO" id="GO:0043709">
    <property type="term" value="P:cell adhesion involved in single-species biofilm formation"/>
    <property type="evidence" value="ECO:0007669"/>
    <property type="project" value="TreeGrafter"/>
</dbReference>
<feature type="chain" id="PRO_5019048991" description="Fimbrial-type adhesion domain-containing protein" evidence="5">
    <location>
        <begin position="23"/>
        <end position="172"/>
    </location>
</feature>
<name>A0A433ZV99_MORMO</name>
<evidence type="ECO:0000256" key="4">
    <source>
        <dbReference type="ARBA" id="ARBA00023263"/>
    </source>
</evidence>
<dbReference type="InterPro" id="IPR000259">
    <property type="entry name" value="Adhesion_dom_fimbrial"/>
</dbReference>
<dbReference type="SUPFAM" id="SSF49401">
    <property type="entry name" value="Bacterial adhesins"/>
    <property type="match status" value="1"/>
</dbReference>
<comment type="caution">
    <text evidence="7">The sequence shown here is derived from an EMBL/GenBank/DDBJ whole genome shotgun (WGS) entry which is preliminary data.</text>
</comment>
<dbReference type="InterPro" id="IPR008966">
    <property type="entry name" value="Adhesion_dom_sf"/>
</dbReference>
<reference evidence="7 8" key="1">
    <citation type="submission" date="2017-08" db="EMBL/GenBank/DDBJ databases">
        <title>Draft genome sequence of pheromone producing symbiont Morganella morganii, of the female New Zealand grass grub Costelytra giveni.</title>
        <authorList>
            <person name="Laugraud A."/>
            <person name="Young S.D."/>
            <person name="Hurst M.H."/>
        </authorList>
    </citation>
    <scope>NUCLEOTIDE SEQUENCE [LARGE SCALE GENOMIC DNA]</scope>
    <source>
        <strain evidence="7 8">MMsCG</strain>
    </source>
</reference>
<dbReference type="InterPro" id="IPR036937">
    <property type="entry name" value="Adhesion_dom_fimbrial_sf"/>
</dbReference>
<dbReference type="Pfam" id="PF00419">
    <property type="entry name" value="Fimbrial"/>
    <property type="match status" value="1"/>
</dbReference>
<evidence type="ECO:0000256" key="3">
    <source>
        <dbReference type="ARBA" id="ARBA00022729"/>
    </source>
</evidence>
<feature type="domain" description="Fimbrial-type adhesion" evidence="6">
    <location>
        <begin position="29"/>
        <end position="171"/>
    </location>
</feature>
<evidence type="ECO:0000313" key="8">
    <source>
        <dbReference type="Proteomes" id="UP000286908"/>
    </source>
</evidence>
<dbReference type="Proteomes" id="UP000286908">
    <property type="component" value="Unassembled WGS sequence"/>
</dbReference>
<protein>
    <recommendedName>
        <fullName evidence="6">Fimbrial-type adhesion domain-containing protein</fullName>
    </recommendedName>
</protein>